<sequence>AGRVGLEYKPGDRPSADSFDWLPASARAAR</sequence>
<keyword evidence="2" id="KW-0413">Isomerase</keyword>
<dbReference type="AlphaFoldDB" id="A0A6G3X5R4"/>
<accession>A0A6G3X5R4</accession>
<evidence type="ECO:0000256" key="1">
    <source>
        <dbReference type="SAM" id="MobiDB-lite"/>
    </source>
</evidence>
<evidence type="ECO:0000313" key="2">
    <source>
        <dbReference type="EMBL" id="NEE13044.1"/>
    </source>
</evidence>
<organism evidence="2">
    <name type="scientific">Streptomyces sp. SID7499</name>
    <dbReference type="NCBI Taxonomy" id="2706086"/>
    <lineage>
        <taxon>Bacteria</taxon>
        <taxon>Bacillati</taxon>
        <taxon>Actinomycetota</taxon>
        <taxon>Actinomycetes</taxon>
        <taxon>Kitasatosporales</taxon>
        <taxon>Streptomycetaceae</taxon>
        <taxon>Streptomyces</taxon>
    </lineage>
</organism>
<feature type="region of interest" description="Disordered" evidence="1">
    <location>
        <begin position="1"/>
        <end position="30"/>
    </location>
</feature>
<protein>
    <submittedName>
        <fullName evidence="2">Hydroxypyruvate isomerase</fullName>
    </submittedName>
</protein>
<keyword evidence="2" id="KW-0670">Pyruvate</keyword>
<proteinExistence type="predicted"/>
<gene>
    <name evidence="2" type="ORF">G3M58_42145</name>
</gene>
<name>A0A6G3X5R4_9ACTN</name>
<dbReference type="EMBL" id="JAAGMN010004440">
    <property type="protein sequence ID" value="NEE13044.1"/>
    <property type="molecule type" value="Genomic_DNA"/>
</dbReference>
<comment type="caution">
    <text evidence="2">The sequence shown here is derived from an EMBL/GenBank/DDBJ whole genome shotgun (WGS) entry which is preliminary data.</text>
</comment>
<feature type="non-terminal residue" evidence="2">
    <location>
        <position position="1"/>
    </location>
</feature>
<reference evidence="2" key="1">
    <citation type="submission" date="2020-01" db="EMBL/GenBank/DDBJ databases">
        <title>Insect and environment-associated Actinomycetes.</title>
        <authorList>
            <person name="Currrie C."/>
            <person name="Chevrette M."/>
            <person name="Carlson C."/>
            <person name="Stubbendieck R."/>
            <person name="Wendt-Pienkowski E."/>
        </authorList>
    </citation>
    <scope>NUCLEOTIDE SEQUENCE</scope>
    <source>
        <strain evidence="2">SID7499</strain>
    </source>
</reference>
<dbReference type="GO" id="GO:0016853">
    <property type="term" value="F:isomerase activity"/>
    <property type="evidence" value="ECO:0007669"/>
    <property type="project" value="UniProtKB-KW"/>
</dbReference>